<dbReference type="AlphaFoldDB" id="L8HFE0"/>
<organism evidence="1 2">
    <name type="scientific">Acanthamoeba castellanii (strain ATCC 30010 / Neff)</name>
    <dbReference type="NCBI Taxonomy" id="1257118"/>
    <lineage>
        <taxon>Eukaryota</taxon>
        <taxon>Amoebozoa</taxon>
        <taxon>Discosea</taxon>
        <taxon>Longamoebia</taxon>
        <taxon>Centramoebida</taxon>
        <taxon>Acanthamoebidae</taxon>
        <taxon>Acanthamoeba</taxon>
    </lineage>
</organism>
<name>L8HFE0_ACACF</name>
<dbReference type="GeneID" id="14924088"/>
<dbReference type="Proteomes" id="UP000011083">
    <property type="component" value="Unassembled WGS sequence"/>
</dbReference>
<dbReference type="RefSeq" id="XP_004352644.1">
    <property type="nucleotide sequence ID" value="XM_004352592.1"/>
</dbReference>
<dbReference type="Gene3D" id="1.20.58.1910">
    <property type="match status" value="1"/>
</dbReference>
<gene>
    <name evidence="1" type="ORF">ACA1_044110</name>
</gene>
<proteinExistence type="predicted"/>
<evidence type="ECO:0000313" key="1">
    <source>
        <dbReference type="EMBL" id="ELR23116.1"/>
    </source>
</evidence>
<dbReference type="VEuPathDB" id="AmoebaDB:ACA1_044110"/>
<dbReference type="SUPFAM" id="SSF109604">
    <property type="entry name" value="HD-domain/PDEase-like"/>
    <property type="match status" value="1"/>
</dbReference>
<dbReference type="EMBL" id="KB007862">
    <property type="protein sequence ID" value="ELR23116.1"/>
    <property type="molecule type" value="Genomic_DNA"/>
</dbReference>
<protein>
    <submittedName>
        <fullName evidence="1">Uncharacterized protein</fullName>
    </submittedName>
</protein>
<dbReference type="KEGG" id="acan:ACA1_044110"/>
<accession>L8HFE0</accession>
<sequence length="155" mass="17903">MGTTHHYHHHYHYHHHPHSFWIDHKYPNVDCDALRRCIADSAFYSDLELADVVLKVADNTSYSKEVRGGHQAKILGPLTILRDIVSDADKIEAMGYEGIERHLEPMMEPKDIEECVAQHTREKLVRLFADGFIRTGPGREIVDPLYLELVEYLGQ</sequence>
<reference evidence="1 2" key="1">
    <citation type="journal article" date="2013" name="Genome Biol.">
        <title>Genome of Acanthamoeba castellanii highlights extensive lateral gene transfer and early evolution of tyrosine kinase signaling.</title>
        <authorList>
            <person name="Clarke M."/>
            <person name="Lohan A.J."/>
            <person name="Liu B."/>
            <person name="Lagkouvardos I."/>
            <person name="Roy S."/>
            <person name="Zafar N."/>
            <person name="Bertelli C."/>
            <person name="Schilde C."/>
            <person name="Kianianmomeni A."/>
            <person name="Burglin T.R."/>
            <person name="Frech C."/>
            <person name="Turcotte B."/>
            <person name="Kopec K.O."/>
            <person name="Synnott J.M."/>
            <person name="Choo C."/>
            <person name="Paponov I."/>
            <person name="Finkler A."/>
            <person name="Soon Heng Tan C."/>
            <person name="Hutchins A.P."/>
            <person name="Weinmeier T."/>
            <person name="Rattei T."/>
            <person name="Chu J.S."/>
            <person name="Gimenez G."/>
            <person name="Irimia M."/>
            <person name="Rigden D.J."/>
            <person name="Fitzpatrick D.A."/>
            <person name="Lorenzo-Morales J."/>
            <person name="Bateman A."/>
            <person name="Chiu C.H."/>
            <person name="Tang P."/>
            <person name="Hegemann P."/>
            <person name="Fromm H."/>
            <person name="Raoult D."/>
            <person name="Greub G."/>
            <person name="Miranda-Saavedra D."/>
            <person name="Chen N."/>
            <person name="Nash P."/>
            <person name="Ginger M.L."/>
            <person name="Horn M."/>
            <person name="Schaap P."/>
            <person name="Caler L."/>
            <person name="Loftus B."/>
        </authorList>
    </citation>
    <scope>NUCLEOTIDE SEQUENCE [LARGE SCALE GENOMIC DNA]</scope>
    <source>
        <strain evidence="1 2">Neff</strain>
    </source>
</reference>
<dbReference type="OrthoDB" id="16547at2759"/>
<keyword evidence="2" id="KW-1185">Reference proteome</keyword>
<evidence type="ECO:0000313" key="2">
    <source>
        <dbReference type="Proteomes" id="UP000011083"/>
    </source>
</evidence>